<dbReference type="PANTHER" id="PTHR10270">
    <property type="entry name" value="SOX TRANSCRIPTION FACTOR"/>
    <property type="match status" value="1"/>
</dbReference>
<dbReference type="Gene3D" id="1.10.30.10">
    <property type="entry name" value="High mobility group box domain"/>
    <property type="match status" value="1"/>
</dbReference>
<dbReference type="EMBL" id="CAJVPP010003384">
    <property type="protein sequence ID" value="CAG8628112.1"/>
    <property type="molecule type" value="Genomic_DNA"/>
</dbReference>
<reference evidence="5" key="1">
    <citation type="submission" date="2021-06" db="EMBL/GenBank/DDBJ databases">
        <authorList>
            <person name="Kallberg Y."/>
            <person name="Tangrot J."/>
            <person name="Rosling A."/>
        </authorList>
    </citation>
    <scope>NUCLEOTIDE SEQUENCE</scope>
    <source>
        <strain evidence="5">87-6 pot B 2015</strain>
    </source>
</reference>
<dbReference type="GO" id="GO:0005634">
    <property type="term" value="C:nucleus"/>
    <property type="evidence" value="ECO:0007669"/>
    <property type="project" value="UniProtKB-UniRule"/>
</dbReference>
<organism evidence="5 6">
    <name type="scientific">Funneliformis mosseae</name>
    <name type="common">Endomycorrhizal fungus</name>
    <name type="synonym">Glomus mosseae</name>
    <dbReference type="NCBI Taxonomy" id="27381"/>
    <lineage>
        <taxon>Eukaryota</taxon>
        <taxon>Fungi</taxon>
        <taxon>Fungi incertae sedis</taxon>
        <taxon>Mucoromycota</taxon>
        <taxon>Glomeromycotina</taxon>
        <taxon>Glomeromycetes</taxon>
        <taxon>Glomerales</taxon>
        <taxon>Glomeraceae</taxon>
        <taxon>Funneliformis</taxon>
    </lineage>
</organism>
<comment type="caution">
    <text evidence="5">The sequence shown here is derived from an EMBL/GenBank/DDBJ whole genome shotgun (WGS) entry which is preliminary data.</text>
</comment>
<dbReference type="InterPro" id="IPR050140">
    <property type="entry name" value="SRY-related_HMG-box_TF-like"/>
</dbReference>
<dbReference type="GO" id="GO:0000978">
    <property type="term" value="F:RNA polymerase II cis-regulatory region sequence-specific DNA binding"/>
    <property type="evidence" value="ECO:0007669"/>
    <property type="project" value="TreeGrafter"/>
</dbReference>
<evidence type="ECO:0000256" key="1">
    <source>
        <dbReference type="ARBA" id="ARBA00023125"/>
    </source>
</evidence>
<feature type="DNA-binding region" description="HMG box" evidence="3">
    <location>
        <begin position="71"/>
        <end position="141"/>
    </location>
</feature>
<dbReference type="InterPro" id="IPR009071">
    <property type="entry name" value="HMG_box_dom"/>
</dbReference>
<gene>
    <name evidence="5" type="ORF">FMOSSE_LOCUS10341</name>
</gene>
<accession>A0A9N9DA63</accession>
<evidence type="ECO:0000256" key="2">
    <source>
        <dbReference type="ARBA" id="ARBA00023163"/>
    </source>
</evidence>
<keyword evidence="2" id="KW-0804">Transcription</keyword>
<sequence length="203" mass="23672">MYLTQESTDLFFQFPPSPISSESTFPNNNCENFQVQVDDIIVKNLLNMIPPPITVKEFVESNSFATSDGHIKRPSNCFMIFRKIAHGQKNKTPALAHYNEREFSRIIARIWNNLTEDELNIYKDLSKEIVEIHRIKFPEYKYTPKRNKTVWKHFVRPVEKKNKRKVGVKKSKKQNHITSNFPYTPPVLESANINCLVVLSSSK</sequence>
<dbReference type="SUPFAM" id="SSF47095">
    <property type="entry name" value="HMG-box"/>
    <property type="match status" value="1"/>
</dbReference>
<keyword evidence="3" id="KW-0539">Nucleus</keyword>
<dbReference type="GO" id="GO:0030154">
    <property type="term" value="P:cell differentiation"/>
    <property type="evidence" value="ECO:0007669"/>
    <property type="project" value="TreeGrafter"/>
</dbReference>
<dbReference type="Proteomes" id="UP000789375">
    <property type="component" value="Unassembled WGS sequence"/>
</dbReference>
<keyword evidence="1 3" id="KW-0238">DNA-binding</keyword>
<keyword evidence="6" id="KW-1185">Reference proteome</keyword>
<dbReference type="GO" id="GO:0001228">
    <property type="term" value="F:DNA-binding transcription activator activity, RNA polymerase II-specific"/>
    <property type="evidence" value="ECO:0007669"/>
    <property type="project" value="TreeGrafter"/>
</dbReference>
<feature type="domain" description="HMG box" evidence="4">
    <location>
        <begin position="71"/>
        <end position="141"/>
    </location>
</feature>
<evidence type="ECO:0000256" key="3">
    <source>
        <dbReference type="PROSITE-ProRule" id="PRU00267"/>
    </source>
</evidence>
<dbReference type="AlphaFoldDB" id="A0A9N9DA63"/>
<dbReference type="Pfam" id="PF00505">
    <property type="entry name" value="HMG_box"/>
    <property type="match status" value="1"/>
</dbReference>
<evidence type="ECO:0000313" key="5">
    <source>
        <dbReference type="EMBL" id="CAG8628112.1"/>
    </source>
</evidence>
<dbReference type="PANTHER" id="PTHR10270:SF161">
    <property type="entry name" value="SEX-DETERMINING REGION Y PROTEIN"/>
    <property type="match status" value="1"/>
</dbReference>
<proteinExistence type="predicted"/>
<protein>
    <submittedName>
        <fullName evidence="5">12128_t:CDS:1</fullName>
    </submittedName>
</protein>
<dbReference type="PROSITE" id="PS50118">
    <property type="entry name" value="HMG_BOX_2"/>
    <property type="match status" value="1"/>
</dbReference>
<evidence type="ECO:0000313" key="6">
    <source>
        <dbReference type="Proteomes" id="UP000789375"/>
    </source>
</evidence>
<dbReference type="SMART" id="SM00398">
    <property type="entry name" value="HMG"/>
    <property type="match status" value="1"/>
</dbReference>
<dbReference type="InterPro" id="IPR036910">
    <property type="entry name" value="HMG_box_dom_sf"/>
</dbReference>
<name>A0A9N9DA63_FUNMO</name>
<dbReference type="CDD" id="cd01389">
    <property type="entry name" value="HMG-box_ROX1-like"/>
    <property type="match status" value="1"/>
</dbReference>
<evidence type="ECO:0000259" key="4">
    <source>
        <dbReference type="PROSITE" id="PS50118"/>
    </source>
</evidence>